<feature type="transmembrane region" description="Helical" evidence="1">
    <location>
        <begin position="134"/>
        <end position="158"/>
    </location>
</feature>
<organism evidence="2 3">
    <name type="scientific">Orlajensenia flava</name>
    <dbReference type="NCBI Taxonomy" id="2565934"/>
    <lineage>
        <taxon>Bacteria</taxon>
        <taxon>Bacillati</taxon>
        <taxon>Actinomycetota</taxon>
        <taxon>Actinomycetes</taxon>
        <taxon>Micrococcales</taxon>
        <taxon>Microbacteriaceae</taxon>
        <taxon>Orlajensenia</taxon>
    </lineage>
</organism>
<dbReference type="Proteomes" id="UP000307380">
    <property type="component" value="Unassembled WGS sequence"/>
</dbReference>
<reference evidence="2 3" key="1">
    <citation type="submission" date="2019-04" db="EMBL/GenBank/DDBJ databases">
        <authorList>
            <person name="Jiang L."/>
        </authorList>
    </citation>
    <scope>NUCLEOTIDE SEQUENCE [LARGE SCALE GENOMIC DNA]</scope>
    <source>
        <strain evidence="2 3">YIM 131861</strain>
    </source>
</reference>
<accession>A0A4S4FKN1</accession>
<dbReference type="AlphaFoldDB" id="A0A4S4FKN1"/>
<feature type="transmembrane region" description="Helical" evidence="1">
    <location>
        <begin position="101"/>
        <end position="122"/>
    </location>
</feature>
<keyword evidence="1" id="KW-0472">Membrane</keyword>
<sequence length="301" mass="31541">MTAAAWAERVTATAFANRVDDLDRSALAVAPAYLDTVDRLDRDLYDAAKTYRDERRTSSIAADPRLTDALRPRAWRTVLRVASMLTAAATLALYFSRADVLPGSTIATAGVLMATTAALLLVTALPLTRRRPPTLASVVFSGLGALAGVAAAIVLARSGLSESGWFWVVAVSAATCVVIAVMQGIIRGTIGSAGRTELDGALEAESTDHAAVLTGLLHERVSVLEETYRSLPAALRSRVEGDLADAGQVLARRRLLSSAAVVSQHTPGMLILDAGARTASVVLGLRDFPSVVPELARGGRG</sequence>
<protein>
    <submittedName>
        <fullName evidence="2">Uncharacterized protein</fullName>
    </submittedName>
</protein>
<proteinExistence type="predicted"/>
<keyword evidence="3" id="KW-1185">Reference proteome</keyword>
<keyword evidence="1" id="KW-0812">Transmembrane</keyword>
<name>A0A4S4FKN1_9MICO</name>
<feature type="transmembrane region" description="Helical" evidence="1">
    <location>
        <begin position="164"/>
        <end position="186"/>
    </location>
</feature>
<evidence type="ECO:0000313" key="2">
    <source>
        <dbReference type="EMBL" id="THG30442.1"/>
    </source>
</evidence>
<evidence type="ECO:0000256" key="1">
    <source>
        <dbReference type="SAM" id="Phobius"/>
    </source>
</evidence>
<evidence type="ECO:0000313" key="3">
    <source>
        <dbReference type="Proteomes" id="UP000307380"/>
    </source>
</evidence>
<dbReference type="RefSeq" id="WP_136425409.1">
    <property type="nucleotide sequence ID" value="NZ_SSSN01000014.1"/>
</dbReference>
<dbReference type="EMBL" id="SSSN01000014">
    <property type="protein sequence ID" value="THG30442.1"/>
    <property type="molecule type" value="Genomic_DNA"/>
</dbReference>
<comment type="caution">
    <text evidence="2">The sequence shown here is derived from an EMBL/GenBank/DDBJ whole genome shotgun (WGS) entry which is preliminary data.</text>
</comment>
<keyword evidence="1" id="KW-1133">Transmembrane helix</keyword>
<gene>
    <name evidence="2" type="ORF">E6C70_15540</name>
</gene>
<feature type="transmembrane region" description="Helical" evidence="1">
    <location>
        <begin position="77"/>
        <end position="95"/>
    </location>
</feature>